<feature type="domain" description="FAD dependent oxidoreductase" evidence="1">
    <location>
        <begin position="14"/>
        <end position="52"/>
    </location>
</feature>
<dbReference type="PANTHER" id="PTHR42685">
    <property type="entry name" value="GERANYLGERANYL DIPHOSPHATE REDUCTASE"/>
    <property type="match status" value="1"/>
</dbReference>
<gene>
    <name evidence="3" type="ORF">ENM88_07445</name>
    <name evidence="2" type="ORF">ENP77_00015</name>
</gene>
<dbReference type="SUPFAM" id="SSF51905">
    <property type="entry name" value="FAD/NAD(P)-binding domain"/>
    <property type="match status" value="1"/>
</dbReference>
<evidence type="ECO:0000313" key="2">
    <source>
        <dbReference type="EMBL" id="HEB48176.1"/>
    </source>
</evidence>
<dbReference type="InterPro" id="IPR036188">
    <property type="entry name" value="FAD/NAD-bd_sf"/>
</dbReference>
<accession>A0A7C1SM67</accession>
<name>A0A7C1SM67_THEPE</name>
<dbReference type="EMBL" id="DRZM01000213">
    <property type="protein sequence ID" value="HHP05558.1"/>
    <property type="molecule type" value="Genomic_DNA"/>
</dbReference>
<protein>
    <submittedName>
        <fullName evidence="2">NAD(P)/FAD-dependent oxidoreductase</fullName>
    </submittedName>
</protein>
<dbReference type="Pfam" id="PF01266">
    <property type="entry name" value="DAO"/>
    <property type="match status" value="1"/>
</dbReference>
<dbReference type="AlphaFoldDB" id="A0A7C1SM67"/>
<dbReference type="EMBL" id="DSKP01000001">
    <property type="protein sequence ID" value="HEB48176.1"/>
    <property type="molecule type" value="Genomic_DNA"/>
</dbReference>
<organism evidence="2">
    <name type="scientific">Thermofilum pendens</name>
    <dbReference type="NCBI Taxonomy" id="2269"/>
    <lineage>
        <taxon>Archaea</taxon>
        <taxon>Thermoproteota</taxon>
        <taxon>Thermoprotei</taxon>
        <taxon>Thermofilales</taxon>
        <taxon>Thermofilaceae</taxon>
        <taxon>Thermofilum</taxon>
    </lineage>
</organism>
<evidence type="ECO:0000259" key="1">
    <source>
        <dbReference type="Pfam" id="PF01266"/>
    </source>
</evidence>
<dbReference type="PRINTS" id="PR00420">
    <property type="entry name" value="RNGMNOXGNASE"/>
</dbReference>
<reference evidence="2" key="1">
    <citation type="journal article" date="2020" name="mSystems">
        <title>Genome- and Community-Level Interaction Insights into Carbon Utilization and Element Cycling Functions of Hydrothermarchaeota in Hydrothermal Sediment.</title>
        <authorList>
            <person name="Zhou Z."/>
            <person name="Liu Y."/>
            <person name="Xu W."/>
            <person name="Pan J."/>
            <person name="Luo Z.H."/>
            <person name="Li M."/>
        </authorList>
    </citation>
    <scope>NUCLEOTIDE SEQUENCE [LARGE SCALE GENOMIC DNA]</scope>
    <source>
        <strain evidence="3">SpSt-1125</strain>
        <strain evidence="2">SpSt-25</strain>
    </source>
</reference>
<dbReference type="InterPro" id="IPR050407">
    <property type="entry name" value="Geranylgeranyl_reductase"/>
</dbReference>
<dbReference type="InterPro" id="IPR006076">
    <property type="entry name" value="FAD-dep_OxRdtase"/>
</dbReference>
<dbReference type="PANTHER" id="PTHR42685:SF21">
    <property type="entry name" value="DEHYDROGENASE (FLAVOPROTEIN)-LIKE PROTEIN"/>
    <property type="match status" value="1"/>
</dbReference>
<proteinExistence type="predicted"/>
<evidence type="ECO:0000313" key="3">
    <source>
        <dbReference type="EMBL" id="HHP05558.1"/>
    </source>
</evidence>
<dbReference type="Gene3D" id="3.50.50.60">
    <property type="entry name" value="FAD/NAD(P)-binding domain"/>
    <property type="match status" value="1"/>
</dbReference>
<comment type="caution">
    <text evidence="2">The sequence shown here is derived from an EMBL/GenBank/DDBJ whole genome shotgun (WGS) entry which is preliminary data.</text>
</comment>
<sequence length="382" mass="41073">MRQRPSGLPPLHHDVVVVGGGPAGLQSARFLAERGLSVALLEEHPRVGFPQHCTGLVSLEGLAKHILVSDRRVAVNKVRGACFVGPHGVRLLVERSKPVAAVVDRPLLEQLLFEEVARKAEVILGARVQPELLGTGRPVVVATGVSGLARSRGGYVLPALQYDYLLSQSCGCDHVYVFLGSQFSRGLFAWAVPLSEKVYRVGLASKGNVLLRLESLLKRLHSLTGCAKPERRLAVYGGAVYTGGMLDRLVRGNMILVGDAAGQTKPTTGGGLVYLSVAARELAEAVSAGELGLYERAVRRELGAEMSVQLLLRRFLNSLDDKALERLMLQVKKLGLEELASKEGSMDRQAVLALKAALSLPFRSPSLVLNLLPKLLQSLLVA</sequence>